<dbReference type="Proteomes" id="UP001488838">
    <property type="component" value="Unassembled WGS sequence"/>
</dbReference>
<evidence type="ECO:0000256" key="9">
    <source>
        <dbReference type="SAM" id="MobiDB-lite"/>
    </source>
</evidence>
<evidence type="ECO:0000256" key="8">
    <source>
        <dbReference type="ARBA" id="ARBA00047698"/>
    </source>
</evidence>
<comment type="pathway">
    <text evidence="1">Carbohydrate degradation; glycolysis; pyruvate from D-glyceraldehyde 3-phosphate: step 1/5.</text>
</comment>
<feature type="region of interest" description="Disordered" evidence="9">
    <location>
        <begin position="56"/>
        <end position="79"/>
    </location>
</feature>
<evidence type="ECO:0000256" key="5">
    <source>
        <dbReference type="ARBA" id="ARBA00023002"/>
    </source>
</evidence>
<dbReference type="GO" id="GO:0004365">
    <property type="term" value="F:glyceraldehyde-3-phosphate dehydrogenase (NAD+) (phosphorylating) activity"/>
    <property type="evidence" value="ECO:0007669"/>
    <property type="project" value="UniProtKB-EC"/>
</dbReference>
<reference evidence="10 11" key="1">
    <citation type="journal article" date="2023" name="bioRxiv">
        <title>Conserved and derived expression patterns and positive selection on dental genes reveal complex evolutionary context of ever-growing rodent molars.</title>
        <authorList>
            <person name="Calamari Z.T."/>
            <person name="Song A."/>
            <person name="Cohen E."/>
            <person name="Akter M."/>
            <person name="Roy R.D."/>
            <person name="Hallikas O."/>
            <person name="Christensen M.M."/>
            <person name="Li P."/>
            <person name="Marangoni P."/>
            <person name="Jernvall J."/>
            <person name="Klein O.D."/>
        </authorList>
    </citation>
    <scope>NUCLEOTIDE SEQUENCE [LARGE SCALE GENOMIC DNA]</scope>
    <source>
        <strain evidence="10">V071</strain>
    </source>
</reference>
<comment type="caution">
    <text evidence="10">The sequence shown here is derived from an EMBL/GenBank/DDBJ whole genome shotgun (WGS) entry which is preliminary data.</text>
</comment>
<keyword evidence="7" id="KW-0324">Glycolysis</keyword>
<evidence type="ECO:0000256" key="2">
    <source>
        <dbReference type="ARBA" id="ARBA00007406"/>
    </source>
</evidence>
<dbReference type="Gene3D" id="3.40.50.720">
    <property type="entry name" value="NAD(P)-binding Rossmann-like Domain"/>
    <property type="match status" value="1"/>
</dbReference>
<dbReference type="SUPFAM" id="SSF55347">
    <property type="entry name" value="Glyceraldehyde-3-phosphate dehydrogenase-like, C-terminal domain"/>
    <property type="match status" value="1"/>
</dbReference>
<dbReference type="GO" id="GO:0005829">
    <property type="term" value="C:cytosol"/>
    <property type="evidence" value="ECO:0007669"/>
    <property type="project" value="TreeGrafter"/>
</dbReference>
<organism evidence="10 11">
    <name type="scientific">Myodes glareolus</name>
    <name type="common">Bank vole</name>
    <name type="synonym">Clethrionomys glareolus</name>
    <dbReference type="NCBI Taxonomy" id="447135"/>
    <lineage>
        <taxon>Eukaryota</taxon>
        <taxon>Metazoa</taxon>
        <taxon>Chordata</taxon>
        <taxon>Craniata</taxon>
        <taxon>Vertebrata</taxon>
        <taxon>Euteleostomi</taxon>
        <taxon>Mammalia</taxon>
        <taxon>Eutheria</taxon>
        <taxon>Euarchontoglires</taxon>
        <taxon>Glires</taxon>
        <taxon>Rodentia</taxon>
        <taxon>Myomorpha</taxon>
        <taxon>Muroidea</taxon>
        <taxon>Cricetidae</taxon>
        <taxon>Arvicolinae</taxon>
        <taxon>Myodes</taxon>
    </lineage>
</organism>
<dbReference type="InterPro" id="IPR020830">
    <property type="entry name" value="GlycerAld_3-P_DH_AS"/>
</dbReference>
<feature type="compositionally biased region" description="Basic and acidic residues" evidence="9">
    <location>
        <begin position="58"/>
        <end position="74"/>
    </location>
</feature>
<evidence type="ECO:0000313" key="10">
    <source>
        <dbReference type="EMBL" id="KAK7817579.1"/>
    </source>
</evidence>
<accession>A0AAW0ISQ8</accession>
<proteinExistence type="inferred from homology"/>
<evidence type="ECO:0000313" key="11">
    <source>
        <dbReference type="Proteomes" id="UP001488838"/>
    </source>
</evidence>
<dbReference type="AlphaFoldDB" id="A0AAW0ISQ8"/>
<dbReference type="Gene3D" id="3.30.360.10">
    <property type="entry name" value="Dihydrodipicolinate Reductase, domain 2"/>
    <property type="match status" value="1"/>
</dbReference>
<keyword evidence="11" id="KW-1185">Reference proteome</keyword>
<name>A0AAW0ISQ8_MYOGA</name>
<dbReference type="PROSITE" id="PS00071">
    <property type="entry name" value="GAPDH"/>
    <property type="match status" value="1"/>
</dbReference>
<dbReference type="EC" id="1.2.1.12" evidence="3"/>
<protein>
    <recommendedName>
        <fullName evidence="3">glyceraldehyde-3-phosphate dehydrogenase (phosphorylating)</fullName>
        <ecNumber evidence="3">1.2.1.12</ecNumber>
    </recommendedName>
</protein>
<dbReference type="PANTHER" id="PTHR10836">
    <property type="entry name" value="GLYCERALDEHYDE 3-PHOSPHATE DEHYDROGENASE"/>
    <property type="match status" value="1"/>
</dbReference>
<keyword evidence="4" id="KW-0963">Cytoplasm</keyword>
<keyword evidence="6" id="KW-0520">NAD</keyword>
<dbReference type="EMBL" id="JBBHLL010000094">
    <property type="protein sequence ID" value="KAK7817579.1"/>
    <property type="molecule type" value="Genomic_DNA"/>
</dbReference>
<dbReference type="GO" id="GO:0006096">
    <property type="term" value="P:glycolytic process"/>
    <property type="evidence" value="ECO:0007669"/>
    <property type="project" value="UniProtKB-KW"/>
</dbReference>
<comment type="catalytic activity">
    <reaction evidence="8">
        <text>D-glyceraldehyde 3-phosphate + phosphate + NAD(+) = (2R)-3-phospho-glyceroyl phosphate + NADH + H(+)</text>
        <dbReference type="Rhea" id="RHEA:10300"/>
        <dbReference type="ChEBI" id="CHEBI:15378"/>
        <dbReference type="ChEBI" id="CHEBI:43474"/>
        <dbReference type="ChEBI" id="CHEBI:57540"/>
        <dbReference type="ChEBI" id="CHEBI:57604"/>
        <dbReference type="ChEBI" id="CHEBI:57945"/>
        <dbReference type="ChEBI" id="CHEBI:59776"/>
        <dbReference type="EC" id="1.2.1.12"/>
    </reaction>
</comment>
<evidence type="ECO:0000256" key="3">
    <source>
        <dbReference type="ARBA" id="ARBA00013119"/>
    </source>
</evidence>
<keyword evidence="5" id="KW-0560">Oxidoreductase</keyword>
<evidence type="ECO:0000256" key="7">
    <source>
        <dbReference type="ARBA" id="ARBA00023152"/>
    </source>
</evidence>
<gene>
    <name evidence="10" type="ORF">U0070_024489</name>
</gene>
<evidence type="ECO:0000256" key="4">
    <source>
        <dbReference type="ARBA" id="ARBA00022490"/>
    </source>
</evidence>
<dbReference type="InterPro" id="IPR020831">
    <property type="entry name" value="GlycerAld/Erythrose_P_DH"/>
</dbReference>
<dbReference type="PANTHER" id="PTHR10836:SF111">
    <property type="entry name" value="GLYCERALDEHYDE-3-PHOSPHATE DEHYDROGENASE"/>
    <property type="match status" value="1"/>
</dbReference>
<sequence>MFPVSVNCEKYDSSHEIANRASCTTNCLGSLANAIHDNFGTVERLTIRAHAIPATQKTVDDPSGKLRSDGHRDTQNTQGLCQGCGQGNFRDEWEVYWKAFHAPALSVSFMDLTCHPEKAVKYSDFKKMVKQVQGAQ</sequence>
<comment type="similarity">
    <text evidence="2">Belongs to the glyceraldehyde-3-phosphate dehydrogenase family.</text>
</comment>
<evidence type="ECO:0000256" key="6">
    <source>
        <dbReference type="ARBA" id="ARBA00023027"/>
    </source>
</evidence>
<dbReference type="PRINTS" id="PR00078">
    <property type="entry name" value="G3PDHDRGNASE"/>
</dbReference>
<evidence type="ECO:0000256" key="1">
    <source>
        <dbReference type="ARBA" id="ARBA00004869"/>
    </source>
</evidence>